<evidence type="ECO:0000313" key="5">
    <source>
        <dbReference type="EMBL" id="MFC5382696.1"/>
    </source>
</evidence>
<dbReference type="InterPro" id="IPR000792">
    <property type="entry name" value="Tscrpt_reg_LuxR_C"/>
</dbReference>
<evidence type="ECO:0000256" key="1">
    <source>
        <dbReference type="ARBA" id="ARBA00023125"/>
    </source>
</evidence>
<feature type="domain" description="Response regulatory" evidence="4">
    <location>
        <begin position="12"/>
        <end position="130"/>
    </location>
</feature>
<dbReference type="SUPFAM" id="SSF46894">
    <property type="entry name" value="C-terminal effector domain of the bipartite response regulators"/>
    <property type="match status" value="1"/>
</dbReference>
<dbReference type="Gene3D" id="3.40.50.2300">
    <property type="match status" value="1"/>
</dbReference>
<evidence type="ECO:0000259" key="3">
    <source>
        <dbReference type="PROSITE" id="PS50043"/>
    </source>
</evidence>
<dbReference type="PROSITE" id="PS50043">
    <property type="entry name" value="HTH_LUXR_2"/>
    <property type="match status" value="1"/>
</dbReference>
<evidence type="ECO:0000313" key="6">
    <source>
        <dbReference type="Proteomes" id="UP001596122"/>
    </source>
</evidence>
<reference evidence="6" key="1">
    <citation type="journal article" date="2019" name="Int. J. Syst. Evol. Microbiol.">
        <title>The Global Catalogue of Microorganisms (GCM) 10K type strain sequencing project: providing services to taxonomists for standard genome sequencing and annotation.</title>
        <authorList>
            <consortium name="The Broad Institute Genomics Platform"/>
            <consortium name="The Broad Institute Genome Sequencing Center for Infectious Disease"/>
            <person name="Wu L."/>
            <person name="Ma J."/>
        </authorList>
    </citation>
    <scope>NUCLEOTIDE SEQUENCE [LARGE SCALE GENOMIC DNA]</scope>
    <source>
        <strain evidence="6">CCUG 43114</strain>
    </source>
</reference>
<dbReference type="PROSITE" id="PS50110">
    <property type="entry name" value="RESPONSE_REGULATORY"/>
    <property type="match status" value="1"/>
</dbReference>
<dbReference type="InterPro" id="IPR001789">
    <property type="entry name" value="Sig_transdc_resp-reg_receiver"/>
</dbReference>
<dbReference type="PANTHER" id="PTHR43214">
    <property type="entry name" value="TWO-COMPONENT RESPONSE REGULATOR"/>
    <property type="match status" value="1"/>
</dbReference>
<dbReference type="SMART" id="SM00421">
    <property type="entry name" value="HTH_LUXR"/>
    <property type="match status" value="1"/>
</dbReference>
<dbReference type="InterPro" id="IPR039420">
    <property type="entry name" value="WalR-like"/>
</dbReference>
<dbReference type="EMBL" id="JBHSLD010000028">
    <property type="protein sequence ID" value="MFC5382696.1"/>
    <property type="molecule type" value="Genomic_DNA"/>
</dbReference>
<dbReference type="Gene3D" id="1.10.10.10">
    <property type="entry name" value="Winged helix-like DNA-binding domain superfamily/Winged helix DNA-binding domain"/>
    <property type="match status" value="1"/>
</dbReference>
<accession>A0ABW0GUW9</accession>
<dbReference type="Pfam" id="PF00196">
    <property type="entry name" value="GerE"/>
    <property type="match status" value="1"/>
</dbReference>
<feature type="domain" description="HTH luxR-type" evidence="3">
    <location>
        <begin position="158"/>
        <end position="223"/>
    </location>
</feature>
<keyword evidence="6" id="KW-1185">Reference proteome</keyword>
<comment type="caution">
    <text evidence="5">The sequence shown here is derived from an EMBL/GenBank/DDBJ whole genome shotgun (WGS) entry which is preliminary data.</text>
</comment>
<keyword evidence="2" id="KW-0597">Phosphoprotein</keyword>
<dbReference type="CDD" id="cd06170">
    <property type="entry name" value="LuxR_C_like"/>
    <property type="match status" value="1"/>
</dbReference>
<feature type="modified residue" description="4-aspartylphosphate" evidence="2">
    <location>
        <position position="66"/>
    </location>
</feature>
<evidence type="ECO:0000256" key="2">
    <source>
        <dbReference type="PROSITE-ProRule" id="PRU00169"/>
    </source>
</evidence>
<organism evidence="5 6">
    <name type="scientific">Aquipuribacter nitratireducens</name>
    <dbReference type="NCBI Taxonomy" id="650104"/>
    <lineage>
        <taxon>Bacteria</taxon>
        <taxon>Bacillati</taxon>
        <taxon>Actinomycetota</taxon>
        <taxon>Actinomycetes</taxon>
        <taxon>Micrococcales</taxon>
        <taxon>Intrasporangiaceae</taxon>
        <taxon>Aquipuribacter</taxon>
    </lineage>
</organism>
<evidence type="ECO:0000259" key="4">
    <source>
        <dbReference type="PROSITE" id="PS50110"/>
    </source>
</evidence>
<sequence length="248" mass="25565">MSVPGDPDAARGVVVVEDHRLLAQAVAMSLAAQEVPCEVLDLAGAADLDALRRDLEARPPAVLWLDLDLAGLGDGGRLVAPLTAAGWVVVVVTGEPDEARWGRALLAGARGVLPKSTPLPVMLSALEAARSGGDVTTAGERDRLVALALRAAAEEEARLAPLRALSPREAEVLRLLGEGVPAAGIADRAVVSETTVRAQIRAVLRKLGVSSQLQAVAVARRAGWTGPVPVPAVERRRGRVSGAASSPS</sequence>
<dbReference type="InterPro" id="IPR011006">
    <property type="entry name" value="CheY-like_superfamily"/>
</dbReference>
<dbReference type="InterPro" id="IPR016032">
    <property type="entry name" value="Sig_transdc_resp-reg_C-effctor"/>
</dbReference>
<dbReference type="SUPFAM" id="SSF52172">
    <property type="entry name" value="CheY-like"/>
    <property type="match status" value="1"/>
</dbReference>
<dbReference type="PANTHER" id="PTHR43214:SF44">
    <property type="entry name" value="TWO-COMPONENT RESPONSE REGULATOR"/>
    <property type="match status" value="1"/>
</dbReference>
<keyword evidence="1" id="KW-0238">DNA-binding</keyword>
<dbReference type="RefSeq" id="WP_340270403.1">
    <property type="nucleotide sequence ID" value="NZ_JBBEOG010000006.1"/>
</dbReference>
<gene>
    <name evidence="5" type="ORF">ACFPJ6_18170</name>
</gene>
<protein>
    <submittedName>
        <fullName evidence="5">LuxR C-terminal-related transcriptional regulator</fullName>
    </submittedName>
</protein>
<dbReference type="PRINTS" id="PR00038">
    <property type="entry name" value="HTHLUXR"/>
</dbReference>
<dbReference type="Pfam" id="PF00072">
    <property type="entry name" value="Response_reg"/>
    <property type="match status" value="1"/>
</dbReference>
<dbReference type="InterPro" id="IPR036388">
    <property type="entry name" value="WH-like_DNA-bd_sf"/>
</dbReference>
<proteinExistence type="predicted"/>
<name>A0ABW0GUW9_9MICO</name>
<dbReference type="Proteomes" id="UP001596122">
    <property type="component" value="Unassembled WGS sequence"/>
</dbReference>